<keyword evidence="2" id="KW-1185">Reference proteome</keyword>
<gene>
    <name evidence="1" type="ORF">PENTCL1PPCAC_13422</name>
</gene>
<name>A0AAV5TA97_9BILA</name>
<reference evidence="1" key="1">
    <citation type="submission" date="2023-10" db="EMBL/GenBank/DDBJ databases">
        <title>Genome assembly of Pristionchus species.</title>
        <authorList>
            <person name="Yoshida K."/>
            <person name="Sommer R.J."/>
        </authorList>
    </citation>
    <scope>NUCLEOTIDE SEQUENCE</scope>
    <source>
        <strain evidence="1">RS0144</strain>
    </source>
</reference>
<protein>
    <submittedName>
        <fullName evidence="1">Uncharacterized protein</fullName>
    </submittedName>
</protein>
<dbReference type="EMBL" id="BTSX01000003">
    <property type="protein sequence ID" value="GMS91247.1"/>
    <property type="molecule type" value="Genomic_DNA"/>
</dbReference>
<dbReference type="AlphaFoldDB" id="A0AAV5TA97"/>
<dbReference type="Proteomes" id="UP001432027">
    <property type="component" value="Unassembled WGS sequence"/>
</dbReference>
<evidence type="ECO:0000313" key="1">
    <source>
        <dbReference type="EMBL" id="GMS91247.1"/>
    </source>
</evidence>
<proteinExistence type="predicted"/>
<accession>A0AAV5TA97</accession>
<comment type="caution">
    <text evidence="1">The sequence shown here is derived from an EMBL/GenBank/DDBJ whole genome shotgun (WGS) entry which is preliminary data.</text>
</comment>
<sequence length="155" mass="18128">MWVVLLRKSNMPAHSIRPCVHVESKPSKLLHTQKSKDKAYYRLYRISAGGQIENIREVEATKNRLFLHRQSFYIIRTGILIDTYRLYSFEESVPIEIDVPVGYSLTDYVKVFHRGTLIVIRQGTEQKAERLSKKLIEIIDFNLDTNCVSSKYFCN</sequence>
<evidence type="ECO:0000313" key="2">
    <source>
        <dbReference type="Proteomes" id="UP001432027"/>
    </source>
</evidence>
<organism evidence="1 2">
    <name type="scientific">Pristionchus entomophagus</name>
    <dbReference type="NCBI Taxonomy" id="358040"/>
    <lineage>
        <taxon>Eukaryota</taxon>
        <taxon>Metazoa</taxon>
        <taxon>Ecdysozoa</taxon>
        <taxon>Nematoda</taxon>
        <taxon>Chromadorea</taxon>
        <taxon>Rhabditida</taxon>
        <taxon>Rhabditina</taxon>
        <taxon>Diplogasteromorpha</taxon>
        <taxon>Diplogasteroidea</taxon>
        <taxon>Neodiplogasteridae</taxon>
        <taxon>Pristionchus</taxon>
    </lineage>
</organism>